<dbReference type="RefSeq" id="WP_343971727.1">
    <property type="nucleotide sequence ID" value="NZ_BAAAJG010000003.1"/>
</dbReference>
<dbReference type="EMBL" id="JBHUCP010000001">
    <property type="protein sequence ID" value="MFD1527847.1"/>
    <property type="molecule type" value="Genomic_DNA"/>
</dbReference>
<evidence type="ECO:0000256" key="1">
    <source>
        <dbReference type="ARBA" id="ARBA00023015"/>
    </source>
</evidence>
<feature type="domain" description="HTH iclR-type" evidence="4">
    <location>
        <begin position="10"/>
        <end position="71"/>
    </location>
</feature>
<gene>
    <name evidence="6" type="ORF">ACFSCY_00140</name>
</gene>
<keyword evidence="1" id="KW-0805">Transcription regulation</keyword>
<dbReference type="PROSITE" id="PS51078">
    <property type="entry name" value="ICLR_ED"/>
    <property type="match status" value="1"/>
</dbReference>
<dbReference type="InterPro" id="IPR014757">
    <property type="entry name" value="Tscrpt_reg_IclR_C"/>
</dbReference>
<dbReference type="PROSITE" id="PS51077">
    <property type="entry name" value="HTH_ICLR"/>
    <property type="match status" value="1"/>
</dbReference>
<keyword evidence="2" id="KW-0238">DNA-binding</keyword>
<dbReference type="InterPro" id="IPR029016">
    <property type="entry name" value="GAF-like_dom_sf"/>
</dbReference>
<dbReference type="SUPFAM" id="SSF46785">
    <property type="entry name" value="Winged helix' DNA-binding domain"/>
    <property type="match status" value="1"/>
</dbReference>
<keyword evidence="3" id="KW-0804">Transcription</keyword>
<evidence type="ECO:0000259" key="5">
    <source>
        <dbReference type="PROSITE" id="PS51078"/>
    </source>
</evidence>
<dbReference type="InterPro" id="IPR036390">
    <property type="entry name" value="WH_DNA-bd_sf"/>
</dbReference>
<name>A0ABW4FD21_9PSEU</name>
<feature type="domain" description="IclR-ED" evidence="5">
    <location>
        <begin position="71"/>
        <end position="247"/>
    </location>
</feature>
<dbReference type="Gene3D" id="3.30.450.40">
    <property type="match status" value="1"/>
</dbReference>
<organism evidence="6 7">
    <name type="scientific">Pseudonocardia aurantiaca</name>
    <dbReference type="NCBI Taxonomy" id="75290"/>
    <lineage>
        <taxon>Bacteria</taxon>
        <taxon>Bacillati</taxon>
        <taxon>Actinomycetota</taxon>
        <taxon>Actinomycetes</taxon>
        <taxon>Pseudonocardiales</taxon>
        <taxon>Pseudonocardiaceae</taxon>
        <taxon>Pseudonocardia</taxon>
    </lineage>
</organism>
<dbReference type="InterPro" id="IPR036388">
    <property type="entry name" value="WH-like_DNA-bd_sf"/>
</dbReference>
<dbReference type="PANTHER" id="PTHR30136">
    <property type="entry name" value="HELIX-TURN-HELIX TRANSCRIPTIONAL REGULATOR, ICLR FAMILY"/>
    <property type="match status" value="1"/>
</dbReference>
<protein>
    <submittedName>
        <fullName evidence="6">IclR family transcriptional regulator</fullName>
    </submittedName>
</protein>
<dbReference type="SUPFAM" id="SSF55781">
    <property type="entry name" value="GAF domain-like"/>
    <property type="match status" value="1"/>
</dbReference>
<dbReference type="Pfam" id="PF01614">
    <property type="entry name" value="IclR_C"/>
    <property type="match status" value="1"/>
</dbReference>
<dbReference type="PANTHER" id="PTHR30136:SF24">
    <property type="entry name" value="HTH-TYPE TRANSCRIPTIONAL REPRESSOR ALLR"/>
    <property type="match status" value="1"/>
</dbReference>
<dbReference type="Proteomes" id="UP001597145">
    <property type="component" value="Unassembled WGS sequence"/>
</dbReference>
<dbReference type="Gene3D" id="1.10.10.10">
    <property type="entry name" value="Winged helix-like DNA-binding domain superfamily/Winged helix DNA-binding domain"/>
    <property type="match status" value="1"/>
</dbReference>
<dbReference type="Pfam" id="PF09339">
    <property type="entry name" value="HTH_IclR"/>
    <property type="match status" value="1"/>
</dbReference>
<keyword evidence="7" id="KW-1185">Reference proteome</keyword>
<evidence type="ECO:0000259" key="4">
    <source>
        <dbReference type="PROSITE" id="PS51077"/>
    </source>
</evidence>
<reference evidence="7" key="1">
    <citation type="journal article" date="2019" name="Int. J. Syst. Evol. Microbiol.">
        <title>The Global Catalogue of Microorganisms (GCM) 10K type strain sequencing project: providing services to taxonomists for standard genome sequencing and annotation.</title>
        <authorList>
            <consortium name="The Broad Institute Genomics Platform"/>
            <consortium name="The Broad Institute Genome Sequencing Center for Infectious Disease"/>
            <person name="Wu L."/>
            <person name="Ma J."/>
        </authorList>
    </citation>
    <scope>NUCLEOTIDE SEQUENCE [LARGE SCALE GENOMIC DNA]</scope>
    <source>
        <strain evidence="7">JCM 12165</strain>
    </source>
</reference>
<sequence length="247" mass="26737">MGERRGPTLIQSVQRALRLLEVVAERDGRAHAKEIARAAGLPLPTVYHLLRTLAHEGYLQRLDDGSYVLGHRLDVVSRHGAAVRGVVHARPALEWLRDELRSCIYLARHVDGEIVIVEIVDGPKAPRIDLWVGVHDAAHATALGKSILGQLPPADREDYLARHPLHDLTPRTVVDRRRLRLPSPDAVAVDDEEYAVGVRCLAAPVATATGPAALGFVTSPAALRDHTGARQALSTCAARVSRALSVG</sequence>
<comment type="caution">
    <text evidence="6">The sequence shown here is derived from an EMBL/GenBank/DDBJ whole genome shotgun (WGS) entry which is preliminary data.</text>
</comment>
<dbReference type="InterPro" id="IPR050707">
    <property type="entry name" value="HTH_MetabolicPath_Reg"/>
</dbReference>
<evidence type="ECO:0000256" key="3">
    <source>
        <dbReference type="ARBA" id="ARBA00023163"/>
    </source>
</evidence>
<dbReference type="InterPro" id="IPR005471">
    <property type="entry name" value="Tscrpt_reg_IclR_N"/>
</dbReference>
<accession>A0ABW4FD21</accession>
<evidence type="ECO:0000313" key="7">
    <source>
        <dbReference type="Proteomes" id="UP001597145"/>
    </source>
</evidence>
<evidence type="ECO:0000256" key="2">
    <source>
        <dbReference type="ARBA" id="ARBA00023125"/>
    </source>
</evidence>
<proteinExistence type="predicted"/>
<dbReference type="SMART" id="SM00346">
    <property type="entry name" value="HTH_ICLR"/>
    <property type="match status" value="1"/>
</dbReference>
<evidence type="ECO:0000313" key="6">
    <source>
        <dbReference type="EMBL" id="MFD1527847.1"/>
    </source>
</evidence>